<sequence length="83" mass="9354">MRLLDTKIEYHRVLHCVGLTSKEGTRSDLELIGLFHHNHHQLQVATMAGLDEDLQSCGEVHLDPINGNGSRCRSRCRDAEGNF</sequence>
<protein>
    <submittedName>
        <fullName evidence="1">Uncharacterized protein</fullName>
    </submittedName>
</protein>
<dbReference type="EMBL" id="BAABME010003646">
    <property type="protein sequence ID" value="GAA0159628.1"/>
    <property type="molecule type" value="Genomic_DNA"/>
</dbReference>
<comment type="caution">
    <text evidence="1">The sequence shown here is derived from an EMBL/GenBank/DDBJ whole genome shotgun (WGS) entry which is preliminary data.</text>
</comment>
<evidence type="ECO:0000313" key="1">
    <source>
        <dbReference type="EMBL" id="GAA0159628.1"/>
    </source>
</evidence>
<name>A0AAV3Q8U5_LITER</name>
<dbReference type="AlphaFoldDB" id="A0AAV3Q8U5"/>
<dbReference type="Proteomes" id="UP001454036">
    <property type="component" value="Unassembled WGS sequence"/>
</dbReference>
<keyword evidence="2" id="KW-1185">Reference proteome</keyword>
<proteinExistence type="predicted"/>
<evidence type="ECO:0000313" key="2">
    <source>
        <dbReference type="Proteomes" id="UP001454036"/>
    </source>
</evidence>
<gene>
    <name evidence="1" type="ORF">LIER_16359</name>
</gene>
<reference evidence="1 2" key="1">
    <citation type="submission" date="2024-01" db="EMBL/GenBank/DDBJ databases">
        <title>The complete chloroplast genome sequence of Lithospermum erythrorhizon: insights into the phylogenetic relationship among Boraginaceae species and the maternal lineages of purple gromwells.</title>
        <authorList>
            <person name="Okada T."/>
            <person name="Watanabe K."/>
        </authorList>
    </citation>
    <scope>NUCLEOTIDE SEQUENCE [LARGE SCALE GENOMIC DNA]</scope>
</reference>
<organism evidence="1 2">
    <name type="scientific">Lithospermum erythrorhizon</name>
    <name type="common">Purple gromwell</name>
    <name type="synonym">Lithospermum officinale var. erythrorhizon</name>
    <dbReference type="NCBI Taxonomy" id="34254"/>
    <lineage>
        <taxon>Eukaryota</taxon>
        <taxon>Viridiplantae</taxon>
        <taxon>Streptophyta</taxon>
        <taxon>Embryophyta</taxon>
        <taxon>Tracheophyta</taxon>
        <taxon>Spermatophyta</taxon>
        <taxon>Magnoliopsida</taxon>
        <taxon>eudicotyledons</taxon>
        <taxon>Gunneridae</taxon>
        <taxon>Pentapetalae</taxon>
        <taxon>asterids</taxon>
        <taxon>lamiids</taxon>
        <taxon>Boraginales</taxon>
        <taxon>Boraginaceae</taxon>
        <taxon>Boraginoideae</taxon>
        <taxon>Lithospermeae</taxon>
        <taxon>Lithospermum</taxon>
    </lineage>
</organism>
<accession>A0AAV3Q8U5</accession>